<protein>
    <submittedName>
        <fullName evidence="2">Uncharacterized protein</fullName>
    </submittedName>
</protein>
<evidence type="ECO:0000313" key="3">
    <source>
        <dbReference type="Proteomes" id="UP000507222"/>
    </source>
</evidence>
<dbReference type="AlphaFoldDB" id="A0A6J5VA69"/>
<sequence>MVQCEDLIYRLKRFNVDNKLNLNFLREPPPLPERVTEEMVEAYLGEDAEVETSSGSESDSEEEEATPLLEPSSVRDTEVLAPPAAEDDHPTP</sequence>
<proteinExistence type="predicted"/>
<evidence type="ECO:0000313" key="2">
    <source>
        <dbReference type="EMBL" id="CAB4285940.1"/>
    </source>
</evidence>
<dbReference type="Proteomes" id="UP000507222">
    <property type="component" value="Unassembled WGS sequence"/>
</dbReference>
<accession>A0A6J5VA69</accession>
<dbReference type="EMBL" id="CAEKDK010000007">
    <property type="protein sequence ID" value="CAB4285940.1"/>
    <property type="molecule type" value="Genomic_DNA"/>
</dbReference>
<reference evidence="2 3" key="1">
    <citation type="submission" date="2020-05" db="EMBL/GenBank/DDBJ databases">
        <authorList>
            <person name="Campoy J."/>
            <person name="Schneeberger K."/>
            <person name="Spophaly S."/>
        </authorList>
    </citation>
    <scope>NUCLEOTIDE SEQUENCE [LARGE SCALE GENOMIC DNA]</scope>
    <source>
        <strain evidence="2">PruArmRojPasFocal</strain>
    </source>
</reference>
<name>A0A6J5VA69_PRUAR</name>
<gene>
    <name evidence="2" type="ORF">CURHAP_LOCUS42080</name>
</gene>
<feature type="region of interest" description="Disordered" evidence="1">
    <location>
        <begin position="45"/>
        <end position="92"/>
    </location>
</feature>
<organism evidence="2 3">
    <name type="scientific">Prunus armeniaca</name>
    <name type="common">Apricot</name>
    <name type="synonym">Armeniaca vulgaris</name>
    <dbReference type="NCBI Taxonomy" id="36596"/>
    <lineage>
        <taxon>Eukaryota</taxon>
        <taxon>Viridiplantae</taxon>
        <taxon>Streptophyta</taxon>
        <taxon>Embryophyta</taxon>
        <taxon>Tracheophyta</taxon>
        <taxon>Spermatophyta</taxon>
        <taxon>Magnoliopsida</taxon>
        <taxon>eudicotyledons</taxon>
        <taxon>Gunneridae</taxon>
        <taxon>Pentapetalae</taxon>
        <taxon>rosids</taxon>
        <taxon>fabids</taxon>
        <taxon>Rosales</taxon>
        <taxon>Rosaceae</taxon>
        <taxon>Amygdaloideae</taxon>
        <taxon>Amygdaleae</taxon>
        <taxon>Prunus</taxon>
    </lineage>
</organism>
<evidence type="ECO:0000256" key="1">
    <source>
        <dbReference type="SAM" id="MobiDB-lite"/>
    </source>
</evidence>